<protein>
    <submittedName>
        <fullName evidence="2">PKD domain protein</fullName>
    </submittedName>
</protein>
<dbReference type="PANTHER" id="PTHR46182">
    <property type="entry name" value="FI19480P1"/>
    <property type="match status" value="1"/>
</dbReference>
<proteinExistence type="predicted"/>
<organism evidence="2 3">
    <name type="scientific">Candidatus Nitrosarchaeum limnium BG20</name>
    <dbReference type="NCBI Taxonomy" id="859192"/>
    <lineage>
        <taxon>Archaea</taxon>
        <taxon>Nitrososphaerota</taxon>
        <taxon>Nitrososphaeria</taxon>
        <taxon>Nitrosopumilales</taxon>
        <taxon>Nitrosopumilaceae</taxon>
        <taxon>Nitrosarchaeum</taxon>
    </lineage>
</organism>
<dbReference type="GO" id="GO:0016020">
    <property type="term" value="C:membrane"/>
    <property type="evidence" value="ECO:0007669"/>
    <property type="project" value="InterPro"/>
</dbReference>
<dbReference type="AlphaFoldDB" id="S2E0T3"/>
<dbReference type="Proteomes" id="UP000014065">
    <property type="component" value="Unassembled WGS sequence"/>
</dbReference>
<dbReference type="InterPro" id="IPR035986">
    <property type="entry name" value="PKD_dom_sf"/>
</dbReference>
<evidence type="ECO:0000259" key="1">
    <source>
        <dbReference type="PROSITE" id="PS50835"/>
    </source>
</evidence>
<dbReference type="InterPro" id="IPR006644">
    <property type="entry name" value="Cadg"/>
</dbReference>
<dbReference type="InterPro" id="IPR013783">
    <property type="entry name" value="Ig-like_fold"/>
</dbReference>
<dbReference type="GO" id="GO:0031410">
    <property type="term" value="C:cytoplasmic vesicle"/>
    <property type="evidence" value="ECO:0007669"/>
    <property type="project" value="TreeGrafter"/>
</dbReference>
<dbReference type="InterPro" id="IPR022409">
    <property type="entry name" value="PKD/Chitinase_dom"/>
</dbReference>
<dbReference type="PANTHER" id="PTHR46182:SF2">
    <property type="entry name" value="FI19480P1"/>
    <property type="match status" value="1"/>
</dbReference>
<dbReference type="InterPro" id="IPR007110">
    <property type="entry name" value="Ig-like_dom"/>
</dbReference>
<gene>
    <name evidence="2" type="ORF">BG20_I0888</name>
</gene>
<dbReference type="RefSeq" id="WP_010193615.1">
    <property type="nucleotide sequence ID" value="NZ_AHJG01000237.1"/>
</dbReference>
<reference evidence="2 3" key="1">
    <citation type="journal article" date="2012" name="J. Bacteriol.">
        <title>Genome Sequence of "Candidatus Nitrosoarchaeum limnia" BG20, a Low-Salinity Ammonia-Oxidizing Archaeon from the San Francisco Bay Estuary.</title>
        <authorList>
            <person name="Mosier A.C."/>
            <person name="Allen E.E."/>
            <person name="Kim M."/>
            <person name="Ferriera S."/>
            <person name="Francis C.A."/>
        </authorList>
    </citation>
    <scope>NUCLEOTIDE SEQUENCE [LARGE SCALE GENOMIC DNA]</scope>
    <source>
        <strain evidence="2 3">BG20</strain>
    </source>
</reference>
<dbReference type="Gene3D" id="2.60.40.10">
    <property type="entry name" value="Immunoglobulins"/>
    <property type="match status" value="6"/>
</dbReference>
<dbReference type="Gene3D" id="2.60.40.3010">
    <property type="match status" value="1"/>
</dbReference>
<dbReference type="PATRIC" id="fig|859192.6.peg.1740"/>
<sequence>MFLVGSISYSFAETSSVEVSENLPVTLVGEGIDDDPNDILTYKWVQNDGEPVKLSSYTVAEPTFMAPEVANGQIKVLTFTLTVTDPVGATDSATVEVVVNPVNHAPIVSAGRDQVTFKTINVVTLVSSALDPDGDALTYSWKQTAGQQIKLSSTTGKYIQILPNGIDFSQANPLTFELTVDDGFGGTASDSVSVYPLQGLLDNRLISIQTGPLQTVHEGETVKLSATGKTANGAPIAYSWVQLIGTGVSLNSYTGASTTFTAPSLSGTNEMLLSFQVTGYSAGNGWANALALVKVIPADGMPTANAGPDQTVSENVQVKLVGTGTHPKDTNLHYSWKQISGKNVEIYERTSSSVYFFSPKIGGTPEKLTFELTVTDSQGNSAKDDVAVTVTTTNLPPRANAGPDRKVIGGTNVDVTGSGFDPENGPLTYSWKQIAGDSVTFDATKPSFSFKAPTLAPGETKRLVFQLTVTDDVNQSNTDQLILLVVPENSAPRVNAGPDMTADENTVVALVCTGNDPDEGDVITFKWSTASTAVITDANSASTTVTLPHTTKNESITMTCTGSDGRLSSSDSMMINVVNVLNLPIVADAGPDQIVNEKIKVSLDGSKSNDPEGQKLSFMWTQVSGDKVVLSSTSSKTVSFTSPTVLNGEVKVLVFELKVFDDNGRSSMDTVTVSVDPVNAAPKATATARQ</sequence>
<dbReference type="SMART" id="SM00089">
    <property type="entry name" value="PKD"/>
    <property type="match status" value="4"/>
</dbReference>
<dbReference type="PROSITE" id="PS50835">
    <property type="entry name" value="IG_LIKE"/>
    <property type="match status" value="1"/>
</dbReference>
<dbReference type="InterPro" id="IPR029865">
    <property type="entry name" value="KIAA0319-like"/>
</dbReference>
<dbReference type="SMART" id="SM00736">
    <property type="entry name" value="CADG"/>
    <property type="match status" value="1"/>
</dbReference>
<comment type="caution">
    <text evidence="2">The sequence shown here is derived from an EMBL/GenBank/DDBJ whole genome shotgun (WGS) entry which is preliminary data.</text>
</comment>
<evidence type="ECO:0000313" key="2">
    <source>
        <dbReference type="EMBL" id="EPA04960.1"/>
    </source>
</evidence>
<dbReference type="OrthoDB" id="9171at2157"/>
<dbReference type="SUPFAM" id="SSF49299">
    <property type="entry name" value="PKD domain"/>
    <property type="match status" value="1"/>
</dbReference>
<evidence type="ECO:0000313" key="3">
    <source>
        <dbReference type="Proteomes" id="UP000014065"/>
    </source>
</evidence>
<accession>S2E0T3</accession>
<dbReference type="Pfam" id="PF22352">
    <property type="entry name" value="K319L-like_PKD"/>
    <property type="match status" value="5"/>
</dbReference>
<keyword evidence="3" id="KW-1185">Reference proteome</keyword>
<dbReference type="EMBL" id="AHJG01000237">
    <property type="protein sequence ID" value="EPA04960.1"/>
    <property type="molecule type" value="Genomic_DNA"/>
</dbReference>
<feature type="domain" description="Ig-like" evidence="1">
    <location>
        <begin position="492"/>
        <end position="576"/>
    </location>
</feature>
<name>S2E0T3_9ARCH</name>